<protein>
    <recommendedName>
        <fullName evidence="4">Transmembrane protein</fullName>
    </recommendedName>
</protein>
<evidence type="ECO:0008006" key="4">
    <source>
        <dbReference type="Google" id="ProtNLM"/>
    </source>
</evidence>
<feature type="signal peptide" evidence="1">
    <location>
        <begin position="1"/>
        <end position="22"/>
    </location>
</feature>
<gene>
    <name evidence="2" type="ORF">LSH36_2521g00021</name>
</gene>
<reference evidence="2" key="1">
    <citation type="journal article" date="2023" name="Mol. Biol. Evol.">
        <title>Third-Generation Sequencing Reveals the Adaptive Role of the Epigenome in Three Deep-Sea Polychaetes.</title>
        <authorList>
            <person name="Perez M."/>
            <person name="Aroh O."/>
            <person name="Sun Y."/>
            <person name="Lan Y."/>
            <person name="Juniper S.K."/>
            <person name="Young C.R."/>
            <person name="Angers B."/>
            <person name="Qian P.Y."/>
        </authorList>
    </citation>
    <scope>NUCLEOTIDE SEQUENCE</scope>
    <source>
        <strain evidence="2">P08H-3</strain>
    </source>
</reference>
<feature type="non-terminal residue" evidence="2">
    <location>
        <position position="1"/>
    </location>
</feature>
<organism evidence="2 3">
    <name type="scientific">Paralvinella palmiformis</name>
    <dbReference type="NCBI Taxonomy" id="53620"/>
    <lineage>
        <taxon>Eukaryota</taxon>
        <taxon>Metazoa</taxon>
        <taxon>Spiralia</taxon>
        <taxon>Lophotrochozoa</taxon>
        <taxon>Annelida</taxon>
        <taxon>Polychaeta</taxon>
        <taxon>Sedentaria</taxon>
        <taxon>Canalipalpata</taxon>
        <taxon>Terebellida</taxon>
        <taxon>Terebelliformia</taxon>
        <taxon>Alvinellidae</taxon>
        <taxon>Paralvinella</taxon>
    </lineage>
</organism>
<dbReference type="AlphaFoldDB" id="A0AAD9IQJ3"/>
<feature type="chain" id="PRO_5042194916" description="Transmembrane protein" evidence="1">
    <location>
        <begin position="23"/>
        <end position="70"/>
    </location>
</feature>
<proteinExistence type="predicted"/>
<keyword evidence="1" id="KW-0732">Signal</keyword>
<sequence length="70" mass="7968">MNRMTVALIILLYLCLIFTVGGLSIKFHPDNNFMETKHLTDNSSDTCFVFHGDTQVLEIQYTTLRLNTSA</sequence>
<evidence type="ECO:0000313" key="2">
    <source>
        <dbReference type="EMBL" id="KAK2138723.1"/>
    </source>
</evidence>
<dbReference type="EMBL" id="JAODUP010002511">
    <property type="protein sequence ID" value="KAK2138723.1"/>
    <property type="molecule type" value="Genomic_DNA"/>
</dbReference>
<accession>A0AAD9IQJ3</accession>
<evidence type="ECO:0000256" key="1">
    <source>
        <dbReference type="SAM" id="SignalP"/>
    </source>
</evidence>
<comment type="caution">
    <text evidence="2">The sequence shown here is derived from an EMBL/GenBank/DDBJ whole genome shotgun (WGS) entry which is preliminary data.</text>
</comment>
<name>A0AAD9IQJ3_9ANNE</name>
<keyword evidence="3" id="KW-1185">Reference proteome</keyword>
<dbReference type="Proteomes" id="UP001208570">
    <property type="component" value="Unassembled WGS sequence"/>
</dbReference>
<evidence type="ECO:0000313" key="3">
    <source>
        <dbReference type="Proteomes" id="UP001208570"/>
    </source>
</evidence>